<dbReference type="EMBL" id="CAJNNV010029197">
    <property type="protein sequence ID" value="CAE8627523.1"/>
    <property type="molecule type" value="Genomic_DNA"/>
</dbReference>
<name>A0A813GT60_POLGL</name>
<evidence type="ECO:0000313" key="1">
    <source>
        <dbReference type="EMBL" id="CAE8627523.1"/>
    </source>
</evidence>
<feature type="non-terminal residue" evidence="1">
    <location>
        <position position="163"/>
    </location>
</feature>
<evidence type="ECO:0000313" key="2">
    <source>
        <dbReference type="Proteomes" id="UP000654075"/>
    </source>
</evidence>
<dbReference type="AlphaFoldDB" id="A0A813GT60"/>
<protein>
    <submittedName>
        <fullName evidence="1">Uncharacterized protein</fullName>
    </submittedName>
</protein>
<comment type="caution">
    <text evidence="1">The sequence shown here is derived from an EMBL/GenBank/DDBJ whole genome shotgun (WGS) entry which is preliminary data.</text>
</comment>
<sequence>MNAAGGVWIFDDATQPQSRGKELSTDMAHSRGGFTLVQVGDLGLLLSGSGPGEVAAVRRFATRDAAKSYVGSFATSKPAVAAAADSLKPGSLPCPAQADLHSCKAWCQGVWSGPVEEVRATLGGKSCSELTANDPPHERPTCMCYDQDYTSQLAMCLSSCKPP</sequence>
<dbReference type="Proteomes" id="UP000654075">
    <property type="component" value="Unassembled WGS sequence"/>
</dbReference>
<reference evidence="1" key="1">
    <citation type="submission" date="2021-02" db="EMBL/GenBank/DDBJ databases">
        <authorList>
            <person name="Dougan E. K."/>
            <person name="Rhodes N."/>
            <person name="Thang M."/>
            <person name="Chan C."/>
        </authorList>
    </citation>
    <scope>NUCLEOTIDE SEQUENCE</scope>
</reference>
<proteinExistence type="predicted"/>
<accession>A0A813GT60</accession>
<keyword evidence="2" id="KW-1185">Reference proteome</keyword>
<gene>
    <name evidence="1" type="ORF">PGLA1383_LOCUS44271</name>
</gene>
<organism evidence="1 2">
    <name type="scientific">Polarella glacialis</name>
    <name type="common">Dinoflagellate</name>
    <dbReference type="NCBI Taxonomy" id="89957"/>
    <lineage>
        <taxon>Eukaryota</taxon>
        <taxon>Sar</taxon>
        <taxon>Alveolata</taxon>
        <taxon>Dinophyceae</taxon>
        <taxon>Suessiales</taxon>
        <taxon>Suessiaceae</taxon>
        <taxon>Polarella</taxon>
    </lineage>
</organism>